<proteinExistence type="predicted"/>
<gene>
    <name evidence="2" type="ORF">CYPRO_2376</name>
</gene>
<evidence type="ECO:0000313" key="3">
    <source>
        <dbReference type="Proteomes" id="UP000254808"/>
    </source>
</evidence>
<feature type="signal peptide" evidence="1">
    <location>
        <begin position="1"/>
        <end position="30"/>
    </location>
</feature>
<accession>A0A345UMB6</accession>
<dbReference type="KEGG" id="cprv:CYPRO_2376"/>
<dbReference type="AlphaFoldDB" id="A0A345UMB6"/>
<keyword evidence="1" id="KW-0732">Signal</keyword>
<name>A0A345UMB6_9BACT</name>
<dbReference type="EMBL" id="CP027806">
    <property type="protein sequence ID" value="AXJ01618.1"/>
    <property type="molecule type" value="Genomic_DNA"/>
</dbReference>
<dbReference type="OrthoDB" id="1493975at2"/>
<reference evidence="2 3" key="1">
    <citation type="submission" date="2018-03" db="EMBL/GenBank/DDBJ databases">
        <title>Phenotypic and genomic properties of Cyclonatronum proteinivorum gen. nov., sp. nov., a haloalkaliphilic bacteroidete from soda lakes possessing Na+-translocating rhodopsin.</title>
        <authorList>
            <person name="Toshchakov S.V."/>
            <person name="Korzhenkov A."/>
            <person name="Samarov N.I."/>
            <person name="Kublanov I.V."/>
            <person name="Muntyan M.S."/>
            <person name="Sorokin D.Y."/>
        </authorList>
    </citation>
    <scope>NUCLEOTIDE SEQUENCE [LARGE SCALE GENOMIC DNA]</scope>
    <source>
        <strain evidence="2 3">Omega</strain>
    </source>
</reference>
<sequence>MTFSRLTFIIGFFSVLFFTGALSQTQQAFAQQTDAFTEAEIIKVERVDAATFERRFRNTRWTGQGMQGITDIDRIPSMELRARLQTVFGDPTRTLDDLAFRPNFRMAEAIQYEYWFIVNDRYPMMILDIDGPFARGLVYAVSVSYIDLMPQIKRALSRMIMEPTELEEFTDVFYSPERSNWYEISFQDGEFNYVEIPQPQRFRNVRFN</sequence>
<keyword evidence="3" id="KW-1185">Reference proteome</keyword>
<protein>
    <submittedName>
        <fullName evidence="2">Uncharacterized protein</fullName>
    </submittedName>
</protein>
<dbReference type="Proteomes" id="UP000254808">
    <property type="component" value="Chromosome"/>
</dbReference>
<organism evidence="2 3">
    <name type="scientific">Cyclonatronum proteinivorum</name>
    <dbReference type="NCBI Taxonomy" id="1457365"/>
    <lineage>
        <taxon>Bacteria</taxon>
        <taxon>Pseudomonadati</taxon>
        <taxon>Balneolota</taxon>
        <taxon>Balneolia</taxon>
        <taxon>Balneolales</taxon>
        <taxon>Cyclonatronaceae</taxon>
        <taxon>Cyclonatronum</taxon>
    </lineage>
</organism>
<evidence type="ECO:0000313" key="2">
    <source>
        <dbReference type="EMBL" id="AXJ01618.1"/>
    </source>
</evidence>
<evidence type="ECO:0000256" key="1">
    <source>
        <dbReference type="SAM" id="SignalP"/>
    </source>
</evidence>
<feature type="chain" id="PRO_5016742082" evidence="1">
    <location>
        <begin position="31"/>
        <end position="208"/>
    </location>
</feature>
<dbReference type="RefSeq" id="WP_114984791.1">
    <property type="nucleotide sequence ID" value="NZ_CP027806.1"/>
</dbReference>